<evidence type="ECO:0000256" key="1">
    <source>
        <dbReference type="ARBA" id="ARBA00007594"/>
    </source>
</evidence>
<comment type="similarity">
    <text evidence="1">Belongs to the universal ribosomal protein uL30 family.</text>
</comment>
<evidence type="ECO:0000256" key="5">
    <source>
        <dbReference type="SAM" id="MobiDB-lite"/>
    </source>
</evidence>
<dbReference type="InterPro" id="IPR005996">
    <property type="entry name" value="Ribosomal_uL30_bac-type"/>
</dbReference>
<keyword evidence="8" id="KW-1185">Reference proteome</keyword>
<dbReference type="GO" id="GO:0015934">
    <property type="term" value="C:large ribosomal subunit"/>
    <property type="evidence" value="ECO:0007669"/>
    <property type="project" value="InterPro"/>
</dbReference>
<dbReference type="GO" id="GO:0005739">
    <property type="term" value="C:mitochondrion"/>
    <property type="evidence" value="ECO:0007669"/>
    <property type="project" value="TreeGrafter"/>
</dbReference>
<proteinExistence type="inferred from homology"/>
<evidence type="ECO:0000313" key="7">
    <source>
        <dbReference type="EMBL" id="GMK55569.1"/>
    </source>
</evidence>
<dbReference type="InterPro" id="IPR036919">
    <property type="entry name" value="Ribo_uL30_ferredoxin-like_sf"/>
</dbReference>
<evidence type="ECO:0000313" key="8">
    <source>
        <dbReference type="Proteomes" id="UP001222932"/>
    </source>
</evidence>
<evidence type="ECO:0000259" key="6">
    <source>
        <dbReference type="Pfam" id="PF00327"/>
    </source>
</evidence>
<name>A0AAD3YBA3_9TREE</name>
<dbReference type="GO" id="GO:0006412">
    <property type="term" value="P:translation"/>
    <property type="evidence" value="ECO:0007669"/>
    <property type="project" value="InterPro"/>
</dbReference>
<dbReference type="AlphaFoldDB" id="A0AAD3YBA3"/>
<organism evidence="7 8">
    <name type="scientific">Cutaneotrichosporon spelunceum</name>
    <dbReference type="NCBI Taxonomy" id="1672016"/>
    <lineage>
        <taxon>Eukaryota</taxon>
        <taxon>Fungi</taxon>
        <taxon>Dikarya</taxon>
        <taxon>Basidiomycota</taxon>
        <taxon>Agaricomycotina</taxon>
        <taxon>Tremellomycetes</taxon>
        <taxon>Trichosporonales</taxon>
        <taxon>Trichosporonaceae</taxon>
        <taxon>Cutaneotrichosporon</taxon>
    </lineage>
</organism>
<protein>
    <recommendedName>
        <fullName evidence="4">Large ribosomal subunit protein uL30m</fullName>
    </recommendedName>
</protein>
<keyword evidence="2" id="KW-0689">Ribosomal protein</keyword>
<gene>
    <name evidence="7" type="ORF">CspeluHIS016_0206250</name>
</gene>
<dbReference type="Gene3D" id="3.30.1390.20">
    <property type="entry name" value="Ribosomal protein L30, ferredoxin-like fold domain"/>
    <property type="match status" value="1"/>
</dbReference>
<evidence type="ECO:0000256" key="3">
    <source>
        <dbReference type="ARBA" id="ARBA00023274"/>
    </source>
</evidence>
<dbReference type="PANTHER" id="PTHR15892:SF2">
    <property type="entry name" value="LARGE RIBOSOMAL SUBUNIT PROTEIN UL30M"/>
    <property type="match status" value="1"/>
</dbReference>
<evidence type="ECO:0000256" key="2">
    <source>
        <dbReference type="ARBA" id="ARBA00022980"/>
    </source>
</evidence>
<dbReference type="EMBL" id="BTCM01000002">
    <property type="protein sequence ID" value="GMK55569.1"/>
    <property type="molecule type" value="Genomic_DNA"/>
</dbReference>
<dbReference type="SUPFAM" id="SSF55129">
    <property type="entry name" value="Ribosomal protein L30p/L7e"/>
    <property type="match status" value="1"/>
</dbReference>
<comment type="caution">
    <text evidence="7">The sequence shown here is derived from an EMBL/GenBank/DDBJ whole genome shotgun (WGS) entry which is preliminary data.</text>
</comment>
<dbReference type="NCBIfam" id="TIGR01308">
    <property type="entry name" value="rpmD_bact"/>
    <property type="match status" value="1"/>
</dbReference>
<evidence type="ECO:0000256" key="4">
    <source>
        <dbReference type="ARBA" id="ARBA00035281"/>
    </source>
</evidence>
<dbReference type="PANTHER" id="PTHR15892">
    <property type="entry name" value="MITOCHONDRIAL RIBOSOMAL PROTEIN L30"/>
    <property type="match status" value="1"/>
</dbReference>
<dbReference type="CDD" id="cd01658">
    <property type="entry name" value="Ribosomal_L30"/>
    <property type="match status" value="1"/>
</dbReference>
<reference evidence="7" key="2">
    <citation type="submission" date="2023-06" db="EMBL/GenBank/DDBJ databases">
        <authorList>
            <person name="Kobayashi Y."/>
            <person name="Kayamori A."/>
            <person name="Aoki K."/>
            <person name="Shiwa Y."/>
            <person name="Fujita N."/>
            <person name="Sugita T."/>
            <person name="Iwasaki W."/>
            <person name="Tanaka N."/>
            <person name="Takashima M."/>
        </authorList>
    </citation>
    <scope>NUCLEOTIDE SEQUENCE</scope>
    <source>
        <strain evidence="7">HIS016</strain>
    </source>
</reference>
<accession>A0AAD3YBA3</accession>
<dbReference type="Pfam" id="PF00327">
    <property type="entry name" value="Ribosomal_L30"/>
    <property type="match status" value="1"/>
</dbReference>
<dbReference type="Proteomes" id="UP001222932">
    <property type="component" value="Unassembled WGS sequence"/>
</dbReference>
<feature type="region of interest" description="Disordered" evidence="5">
    <location>
        <begin position="81"/>
        <end position="107"/>
    </location>
</feature>
<feature type="domain" description="Large ribosomal subunit protein uL30-like ferredoxin-like fold" evidence="6">
    <location>
        <begin position="13"/>
        <end position="63"/>
    </location>
</feature>
<sequence length="107" mass="11382">MRPSLAALNPTHYLITLVRSPRGLPPASAATVASMGLSRLHQSVVQPISPTVAGKILRIKELVTVRNVSEEEGLAACARRRPEGAGVEPTGRAYGGSKREDCRNIPT</sequence>
<feature type="compositionally biased region" description="Basic and acidic residues" evidence="5">
    <location>
        <begin position="97"/>
        <end position="107"/>
    </location>
</feature>
<keyword evidence="3" id="KW-0687">Ribonucleoprotein</keyword>
<dbReference type="GO" id="GO:0003735">
    <property type="term" value="F:structural constituent of ribosome"/>
    <property type="evidence" value="ECO:0007669"/>
    <property type="project" value="InterPro"/>
</dbReference>
<reference evidence="7" key="1">
    <citation type="journal article" date="2023" name="BMC Genomics">
        <title>Chromosome-level genome assemblies of Cutaneotrichosporon spp. (Trichosporonales, Basidiomycota) reveal imbalanced evolution between nucleotide sequences and chromosome synteny.</title>
        <authorList>
            <person name="Kobayashi Y."/>
            <person name="Kayamori A."/>
            <person name="Aoki K."/>
            <person name="Shiwa Y."/>
            <person name="Matsutani M."/>
            <person name="Fujita N."/>
            <person name="Sugita T."/>
            <person name="Iwasaki W."/>
            <person name="Tanaka N."/>
            <person name="Takashima M."/>
        </authorList>
    </citation>
    <scope>NUCLEOTIDE SEQUENCE</scope>
    <source>
        <strain evidence="7">HIS016</strain>
    </source>
</reference>
<dbReference type="InterPro" id="IPR016082">
    <property type="entry name" value="Ribosomal_uL30_ferredoxin-like"/>
</dbReference>